<evidence type="ECO:0000259" key="3">
    <source>
        <dbReference type="Pfam" id="PF01156"/>
    </source>
</evidence>
<dbReference type="Pfam" id="PF01156">
    <property type="entry name" value="IU_nuc_hydro"/>
    <property type="match status" value="1"/>
</dbReference>
<dbReference type="GO" id="GO:0006152">
    <property type="term" value="P:purine nucleoside catabolic process"/>
    <property type="evidence" value="ECO:0007669"/>
    <property type="project" value="TreeGrafter"/>
</dbReference>
<accession>A0A2T3NWS0</accession>
<protein>
    <submittedName>
        <fullName evidence="4">Nucleoside hydrolase</fullName>
    </submittedName>
</protein>
<comment type="caution">
    <text evidence="4">The sequence shown here is derived from an EMBL/GenBank/DDBJ whole genome shotgun (WGS) entry which is preliminary data.</text>
</comment>
<keyword evidence="1 4" id="KW-0378">Hydrolase</keyword>
<gene>
    <name evidence="4" type="ORF">C9I98_07370</name>
</gene>
<dbReference type="GO" id="GO:0008477">
    <property type="term" value="F:purine nucleosidase activity"/>
    <property type="evidence" value="ECO:0007669"/>
    <property type="project" value="TreeGrafter"/>
</dbReference>
<proteinExistence type="predicted"/>
<dbReference type="PANTHER" id="PTHR12304">
    <property type="entry name" value="INOSINE-URIDINE PREFERRING NUCLEOSIDE HYDROLASE"/>
    <property type="match status" value="1"/>
</dbReference>
<dbReference type="EMBL" id="PYMA01000003">
    <property type="protein sequence ID" value="PSW20659.1"/>
    <property type="molecule type" value="Genomic_DNA"/>
</dbReference>
<sequence length="301" mass="33408">MHPIRKVIIDTDIGDDADDALAIALATQLSNIQLLGISTVFENTHLRAKMAKYLLAQAGVHNIPVFAGDSEPGVTGNTCSKVPCQYQEKMNQYEFDGTDVMAFYEKLLTENEQVAIIAIGPLTNIARLITEKPHLLNNSAELIIMGGCFYHHANEWNIVCDPESAQIVVSSGLNIKMIGLDVTTQCEVSSELIERAREKACTPLQQLVIECCDAWKAHSGFSPILHDPLTVLALSDERYLSYQKEDVKIELKGEHTRGATVISEDRLWGREPATSNVVVGYRVDAQQVIREFFDKVFSMTL</sequence>
<evidence type="ECO:0000313" key="4">
    <source>
        <dbReference type="EMBL" id="PSW20659.1"/>
    </source>
</evidence>
<dbReference type="InterPro" id="IPR036452">
    <property type="entry name" value="Ribo_hydro-like"/>
</dbReference>
<dbReference type="Gene3D" id="3.90.245.10">
    <property type="entry name" value="Ribonucleoside hydrolase-like"/>
    <property type="match status" value="1"/>
</dbReference>
<name>A0A2T3NWS0_9GAMM</name>
<dbReference type="Proteomes" id="UP000241771">
    <property type="component" value="Unassembled WGS sequence"/>
</dbReference>
<dbReference type="InterPro" id="IPR023186">
    <property type="entry name" value="IUNH"/>
</dbReference>
<evidence type="ECO:0000256" key="1">
    <source>
        <dbReference type="ARBA" id="ARBA00022801"/>
    </source>
</evidence>
<reference evidence="4 5" key="1">
    <citation type="submission" date="2018-01" db="EMBL/GenBank/DDBJ databases">
        <title>Whole genome sequencing of Histamine producing bacteria.</title>
        <authorList>
            <person name="Butler K."/>
        </authorList>
    </citation>
    <scope>NUCLEOTIDE SEQUENCE [LARGE SCALE GENOMIC DNA]</scope>
    <source>
        <strain evidence="4 5">DSM 100436</strain>
    </source>
</reference>
<dbReference type="SUPFAM" id="SSF53590">
    <property type="entry name" value="Nucleoside hydrolase"/>
    <property type="match status" value="1"/>
</dbReference>
<feature type="domain" description="Inosine/uridine-preferring nucleoside hydrolase" evidence="3">
    <location>
        <begin position="7"/>
        <end position="288"/>
    </location>
</feature>
<dbReference type="InterPro" id="IPR001910">
    <property type="entry name" value="Inosine/uridine_hydrolase_dom"/>
</dbReference>
<dbReference type="RefSeq" id="WP_051902748.1">
    <property type="nucleotide sequence ID" value="NZ_JGVO01001629.1"/>
</dbReference>
<dbReference type="PANTHER" id="PTHR12304:SF4">
    <property type="entry name" value="URIDINE NUCLEOSIDASE"/>
    <property type="match status" value="1"/>
</dbReference>
<dbReference type="AlphaFoldDB" id="A0A2T3NWS0"/>
<evidence type="ECO:0000256" key="2">
    <source>
        <dbReference type="ARBA" id="ARBA00023295"/>
    </source>
</evidence>
<keyword evidence="5" id="KW-1185">Reference proteome</keyword>
<dbReference type="GO" id="GO:0005829">
    <property type="term" value="C:cytosol"/>
    <property type="evidence" value="ECO:0007669"/>
    <property type="project" value="TreeGrafter"/>
</dbReference>
<evidence type="ECO:0000313" key="5">
    <source>
        <dbReference type="Proteomes" id="UP000241771"/>
    </source>
</evidence>
<dbReference type="OrthoDB" id="9797882at2"/>
<organism evidence="4 5">
    <name type="scientific">Photobacterium sanctipauli</name>
    <dbReference type="NCBI Taxonomy" id="1342794"/>
    <lineage>
        <taxon>Bacteria</taxon>
        <taxon>Pseudomonadati</taxon>
        <taxon>Pseudomonadota</taxon>
        <taxon>Gammaproteobacteria</taxon>
        <taxon>Vibrionales</taxon>
        <taxon>Vibrionaceae</taxon>
        <taxon>Photobacterium</taxon>
    </lineage>
</organism>
<keyword evidence="2" id="KW-0326">Glycosidase</keyword>